<sequence length="1681" mass="187740">MTPRIHHHHHHGFFEDGSIVVQCDCHGAPCNTGHLASVPVGDGFVADATWKENRSSENADSHSWRLAARAEHSTNESTKCPTKEGVLSDVSSDDLRSRRASPRSSHVTTKYTRKRQRRKLAQEFHFPVGASSFSSSVCNLPTKHLFLGLHSIVTFSTKLFLCYSLCLQWGNSSNSLAVDAMMISFRPKHFKAIRKNDDGFKGSCRLSSPVGYGTHSQTTSFATMAASKVNASVSFQSEGNGYSSKRAMLNDHDDEENISSASNVNRNGFKTGTSGSTPIPFDAWLDRTTARLLNMPPPNQSTTIDRGGGRSGTSHSPFSQYHTSSASPGYIPLGELTVDDVQLITTLMSSHARRGTVESALTCEQLLKRVVEDVNAGNRSVRVTTKMYTVAMDAWAKSQRRPLPGSMNPISEEAGARGKNQRQQIPLQLHPQQQLQQANNNPSKQGTQPMQLPLGAAAQRAHRIHNSLVQAYKLTADPHLAPSTVSYNAAINAWSKSYHPSAGEMAELLLGEMMREWRFGESPDIIHDEEDDNDVEMSMEDWSEENDDEGDGDGDYKDDSKAPADTATRGNDRVRPDVVTFTAVIDAWVKCTALAHDYHYEQPPPNPHLYSSNYTVTKFRKEKENYVEWKRNQAEKADALTRRAAIRAKQLLNLMIQLSHVHPGRQESSTTSLNSDNIPSSSFPKCEPCMRPNCYTYSAVMNALAKSCSALRAASPAGAGGSPTVYDPAKEAQEMLESMIEKYERYKNRVGEPETWKSVGYRKRFENQDSSHDGPLSTEQQDGMNNNDSGKYNSWLDSSWATANQYHYVSPNQSEDKFPSPHVKDPQWFDPRPDEITFPPNTINYNSVLNAWSRASRYDSYAALRAEQILLHRMERPQSEGGDAVEPDALSYSLVIHAWLRGCRGSNGAIRDSASSITSGRSTGSDSRKVQFTDQERIERALGIVDKMEAWARSNYLRKWKEDGNDDNARDEDASAPYSAEIMDDLDDSGNEVDDETEETTMDRISDEDVDGPQSNSFRQSTRSSSPPFRLHNKARDLDAEVYNSILVAYSREQMGDHAASVMRLLDRMESVAVELDMPSVRPNLRSYNVALDVISKTATRSNSSLAAYYDNEETTETRAKNAFNPLYAGRAAESILSRMLARDFRPDAYTFASVLNTYQRIPNGRLDAALAADGVVRGMESLHLHGRVDDPPDVFHYTMVCACWSRSGEQGVAGERCSQILRHMHERDKAGFPRSRPNIRTYNAVIDAHAHNGRLLEAEDMLRSMVDAYESSAARSMDGIEDEELPVRPDSFSFNTVIQQWARSRSPEGGRRAESILERLIQFHNNGNADVRPDERSFAYVIHHYTKGSGRMAPDAPDRALMLLRKMISMYWQGYKEVLPPNSNRTNPIFAFTSVIDAHSVLRRVDSGIVGDELLEEMIKLGKHIESLRPNTYTYLSVLYAWSSCGTVDAGERATELLERMENDMKVAASEGRESIMRTTQRCYILAQTAWARSPSERKAEGALKVLEMMERNYANGNKEAKPTVQAYSMVINACAFADLVNDADGNPTKASPEVQLKAFHIAELMMSRMSKHADGLAPSSMTFGTFIKCCGRLELPNDLASESATRAFADCCRAGLVSDFVLTQMRYALSPERFLDVLVKNGYENLDRRGKSMSRDGKRMQRVMWADLPASWRKNVERK</sequence>
<dbReference type="EMBL" id="JABMIG020000138">
    <property type="protein sequence ID" value="KAL3789622.1"/>
    <property type="molecule type" value="Genomic_DNA"/>
</dbReference>
<organism evidence="4 5">
    <name type="scientific">Cyclotella cryptica</name>
    <dbReference type="NCBI Taxonomy" id="29204"/>
    <lineage>
        <taxon>Eukaryota</taxon>
        <taxon>Sar</taxon>
        <taxon>Stramenopiles</taxon>
        <taxon>Ochrophyta</taxon>
        <taxon>Bacillariophyta</taxon>
        <taxon>Coscinodiscophyceae</taxon>
        <taxon>Thalassiosirophycidae</taxon>
        <taxon>Stephanodiscales</taxon>
        <taxon>Stephanodiscaceae</taxon>
        <taxon>Cyclotella</taxon>
    </lineage>
</organism>
<dbReference type="NCBIfam" id="TIGR00756">
    <property type="entry name" value="PPR"/>
    <property type="match status" value="1"/>
</dbReference>
<protein>
    <recommendedName>
        <fullName evidence="6">Pentacotripeptide-repeat region of PRORP domain-containing protein</fullName>
    </recommendedName>
</protein>
<feature type="region of interest" description="Disordered" evidence="3">
    <location>
        <begin position="523"/>
        <end position="572"/>
    </location>
</feature>
<proteinExistence type="predicted"/>
<feature type="compositionally biased region" description="Acidic residues" evidence="3">
    <location>
        <begin position="982"/>
        <end position="1000"/>
    </location>
</feature>
<evidence type="ECO:0000256" key="1">
    <source>
        <dbReference type="ARBA" id="ARBA00022737"/>
    </source>
</evidence>
<feature type="compositionally biased region" description="Polar residues" evidence="3">
    <location>
        <begin position="913"/>
        <end position="925"/>
    </location>
</feature>
<comment type="caution">
    <text evidence="4">The sequence shown here is derived from an EMBL/GenBank/DDBJ whole genome shotgun (WGS) entry which is preliminary data.</text>
</comment>
<feature type="compositionally biased region" description="Acidic residues" evidence="3">
    <location>
        <begin position="527"/>
        <end position="553"/>
    </location>
</feature>
<dbReference type="InterPro" id="IPR051222">
    <property type="entry name" value="PPR/CCM1_RNA-binding"/>
</dbReference>
<keyword evidence="5" id="KW-1185">Reference proteome</keyword>
<feature type="region of interest" description="Disordered" evidence="3">
    <location>
        <begin position="766"/>
        <end position="791"/>
    </location>
</feature>
<dbReference type="PANTHER" id="PTHR47942">
    <property type="entry name" value="TETRATRICOPEPTIDE REPEAT (TPR)-LIKE SUPERFAMILY PROTEIN-RELATED"/>
    <property type="match status" value="1"/>
</dbReference>
<evidence type="ECO:0000313" key="5">
    <source>
        <dbReference type="Proteomes" id="UP001516023"/>
    </source>
</evidence>
<feature type="compositionally biased region" description="Basic and acidic residues" evidence="3">
    <location>
        <begin position="961"/>
        <end position="973"/>
    </location>
</feature>
<feature type="region of interest" description="Disordered" evidence="3">
    <location>
        <begin position="399"/>
        <end position="423"/>
    </location>
</feature>
<accession>A0ABD3PPE1</accession>
<gene>
    <name evidence="4" type="ORF">HJC23_003171</name>
</gene>
<dbReference type="InterPro" id="IPR011990">
    <property type="entry name" value="TPR-like_helical_dom_sf"/>
</dbReference>
<feature type="region of interest" description="Disordered" evidence="3">
    <location>
        <begin position="60"/>
        <end position="116"/>
    </location>
</feature>
<feature type="compositionally biased region" description="Basic and acidic residues" evidence="3">
    <location>
        <begin position="60"/>
        <end position="74"/>
    </location>
</feature>
<feature type="compositionally biased region" description="Polar residues" evidence="3">
    <location>
        <begin position="312"/>
        <end position="326"/>
    </location>
</feature>
<feature type="repeat" description="PPR" evidence="2">
    <location>
        <begin position="1239"/>
        <end position="1269"/>
    </location>
</feature>
<evidence type="ECO:0008006" key="6">
    <source>
        <dbReference type="Google" id="ProtNLM"/>
    </source>
</evidence>
<dbReference type="Proteomes" id="UP001516023">
    <property type="component" value="Unassembled WGS sequence"/>
</dbReference>
<evidence type="ECO:0000313" key="4">
    <source>
        <dbReference type="EMBL" id="KAL3789622.1"/>
    </source>
</evidence>
<feature type="region of interest" description="Disordered" evidence="3">
    <location>
        <begin position="431"/>
        <end position="450"/>
    </location>
</feature>
<dbReference type="Pfam" id="PF01535">
    <property type="entry name" value="PPR"/>
    <property type="match status" value="1"/>
</dbReference>
<feature type="compositionally biased region" description="Low complexity" evidence="3">
    <location>
        <begin position="1014"/>
        <end position="1029"/>
    </location>
</feature>
<keyword evidence="1" id="KW-0677">Repeat</keyword>
<reference evidence="4 5" key="1">
    <citation type="journal article" date="2020" name="G3 (Bethesda)">
        <title>Improved Reference Genome for Cyclotella cryptica CCMP332, a Model for Cell Wall Morphogenesis, Salinity Adaptation, and Lipid Production in Diatoms (Bacillariophyta).</title>
        <authorList>
            <person name="Roberts W.R."/>
            <person name="Downey K.M."/>
            <person name="Ruck E.C."/>
            <person name="Traller J.C."/>
            <person name="Alverson A.J."/>
        </authorList>
    </citation>
    <scope>NUCLEOTIDE SEQUENCE [LARGE SCALE GENOMIC DNA]</scope>
    <source>
        <strain evidence="4 5">CCMP332</strain>
    </source>
</reference>
<dbReference type="PROSITE" id="PS51375">
    <property type="entry name" value="PPR"/>
    <property type="match status" value="1"/>
</dbReference>
<evidence type="ECO:0000256" key="3">
    <source>
        <dbReference type="SAM" id="MobiDB-lite"/>
    </source>
</evidence>
<feature type="region of interest" description="Disordered" evidence="3">
    <location>
        <begin position="961"/>
        <end position="1033"/>
    </location>
</feature>
<name>A0ABD3PPE1_9STRA</name>
<dbReference type="PANTHER" id="PTHR47942:SF63">
    <property type="entry name" value="PENTATRICOPEPTIDE REPEAT-CONTAINING PROTEIN"/>
    <property type="match status" value="1"/>
</dbReference>
<dbReference type="InterPro" id="IPR002885">
    <property type="entry name" value="PPR_rpt"/>
</dbReference>
<feature type="compositionally biased region" description="Polar residues" evidence="3">
    <location>
        <begin position="777"/>
        <end position="791"/>
    </location>
</feature>
<feature type="region of interest" description="Disordered" evidence="3">
    <location>
        <begin position="294"/>
        <end position="326"/>
    </location>
</feature>
<feature type="compositionally biased region" description="Low complexity" evidence="3">
    <location>
        <begin position="431"/>
        <end position="442"/>
    </location>
</feature>
<feature type="region of interest" description="Disordered" evidence="3">
    <location>
        <begin position="910"/>
        <end position="932"/>
    </location>
</feature>
<dbReference type="Gene3D" id="1.25.40.10">
    <property type="entry name" value="Tetratricopeptide repeat domain"/>
    <property type="match status" value="7"/>
</dbReference>
<evidence type="ECO:0000256" key="2">
    <source>
        <dbReference type="PROSITE-ProRule" id="PRU00708"/>
    </source>
</evidence>